<dbReference type="Proteomes" id="UP000095286">
    <property type="component" value="Unplaced"/>
</dbReference>
<proteinExistence type="predicted"/>
<evidence type="ECO:0000313" key="1">
    <source>
        <dbReference type="Proteomes" id="UP000095286"/>
    </source>
</evidence>
<sequence length="687" mass="77773">MANKKLATQQTREASFRVLRPRNVFKEKQINGQTQKVIGPIKAHRKKLSEVGDRTNVMVEDAENVCPEVSLLGNDPLHEDLLQSNNWQKHSKLVPARGSKSKTIASVSTIELPSKRSKRIAAGNEVGILQEPNQASRKRAVSKQENILAKLQKNIHSKVVPKKEKKRDPPKDSNLGFIEISKHDYRCPKKPFKNWREATDCDCHPEFEDDGVCGSKCANRLMSFECVSCTNGRDQCTNRNFTKKLNAPVEVFMTEGKGWGLRAKSDIRRGQFIMEYVGEILDNGQVRRRKRRYAKDPNHSHHFLMTLNSTSTIDATYKANTSRCMNHSCDPNVTTEKWVVSGLDRIGFFSIKEIKKGEELCFNYNFSNYGKTAQKCLCGSANCKGTIGLQLKEWNSGDSSSDKDSSSSCTDTDVVYSENEDVENEVGKKGNKTGKVRVNVDAIMMGKTGAAKIKTPKKKQFTKRRSVTKDESDADELPPRDETPESVEAVYKPALLIDDRKADIEAMDIRIARFDLKYEEYPKLTTEQVKEFGDCLKNCVTLKQSCTLFKYFKIINISQHMTKQLRDDDGFCILSRHLNMSNFLDQKDDGMMTVDIIEQKKTIIDLFIYMILIDDLNVNDLAGLNNVLKEAYISFNTDFRNVAESEKKDVEAMGAGMKTKIGYLNQKIKQITAKDSIADKSRDKGYA</sequence>
<organism evidence="1 2">
    <name type="scientific">Rhabditophanes sp. KR3021</name>
    <dbReference type="NCBI Taxonomy" id="114890"/>
    <lineage>
        <taxon>Eukaryota</taxon>
        <taxon>Metazoa</taxon>
        <taxon>Ecdysozoa</taxon>
        <taxon>Nematoda</taxon>
        <taxon>Chromadorea</taxon>
        <taxon>Rhabditida</taxon>
        <taxon>Tylenchina</taxon>
        <taxon>Panagrolaimomorpha</taxon>
        <taxon>Strongyloidoidea</taxon>
        <taxon>Alloionematidae</taxon>
        <taxon>Rhabditophanes</taxon>
    </lineage>
</organism>
<reference evidence="2" key="1">
    <citation type="submission" date="2016-11" db="UniProtKB">
        <authorList>
            <consortium name="WormBaseParasite"/>
        </authorList>
    </citation>
    <scope>IDENTIFICATION</scope>
    <source>
        <strain evidence="2">KR3021</strain>
    </source>
</reference>
<evidence type="ECO:0000313" key="2">
    <source>
        <dbReference type="WBParaSite" id="RSKR_0000589900.1"/>
    </source>
</evidence>
<protein>
    <submittedName>
        <fullName evidence="2">Histone-lysine N-methyltransferase</fullName>
    </submittedName>
</protein>
<name>A0AC35TZH9_9BILA</name>
<accession>A0AC35TZH9</accession>
<dbReference type="WBParaSite" id="RSKR_0000589900.1">
    <property type="protein sequence ID" value="RSKR_0000589900.1"/>
    <property type="gene ID" value="RSKR_0000589900"/>
</dbReference>